<dbReference type="Proteomes" id="UP000617340">
    <property type="component" value="Unassembled WGS sequence"/>
</dbReference>
<protein>
    <submittedName>
        <fullName evidence="1">Uncharacterized protein</fullName>
    </submittedName>
</protein>
<dbReference type="AlphaFoldDB" id="A0A834K3S5"/>
<reference evidence="1" key="1">
    <citation type="journal article" date="2020" name="G3 (Bethesda)">
        <title>High-Quality Assemblies for Three Invasive Social Wasps from the &lt;i&gt;Vespula&lt;/i&gt; Genus.</title>
        <authorList>
            <person name="Harrop T.W.R."/>
            <person name="Guhlin J."/>
            <person name="McLaughlin G.M."/>
            <person name="Permina E."/>
            <person name="Stockwell P."/>
            <person name="Gilligan J."/>
            <person name="Le Lec M.F."/>
            <person name="Gruber M.A.M."/>
            <person name="Quinn O."/>
            <person name="Lovegrove M."/>
            <person name="Duncan E.J."/>
            <person name="Remnant E.J."/>
            <person name="Van Eeckhoven J."/>
            <person name="Graham B."/>
            <person name="Knapp R.A."/>
            <person name="Langford K.W."/>
            <person name="Kronenberg Z."/>
            <person name="Press M.O."/>
            <person name="Eacker S.M."/>
            <person name="Wilson-Rankin E.E."/>
            <person name="Purcell J."/>
            <person name="Lester P.J."/>
            <person name="Dearden P.K."/>
        </authorList>
    </citation>
    <scope>NUCLEOTIDE SEQUENCE</scope>
    <source>
        <strain evidence="1">Linc-1</strain>
    </source>
</reference>
<evidence type="ECO:0000313" key="2">
    <source>
        <dbReference type="Proteomes" id="UP000617340"/>
    </source>
</evidence>
<dbReference type="EMBL" id="JACSDZ010000008">
    <property type="protein sequence ID" value="KAF7397919.1"/>
    <property type="molecule type" value="Genomic_DNA"/>
</dbReference>
<comment type="caution">
    <text evidence="1">The sequence shown here is derived from an EMBL/GenBank/DDBJ whole genome shotgun (WGS) entry which is preliminary data.</text>
</comment>
<name>A0A834K3S5_VESGE</name>
<keyword evidence="2" id="KW-1185">Reference proteome</keyword>
<organism evidence="1 2">
    <name type="scientific">Vespula germanica</name>
    <name type="common">German yellow jacket</name>
    <name type="synonym">Paravespula germanica</name>
    <dbReference type="NCBI Taxonomy" id="30212"/>
    <lineage>
        <taxon>Eukaryota</taxon>
        <taxon>Metazoa</taxon>
        <taxon>Ecdysozoa</taxon>
        <taxon>Arthropoda</taxon>
        <taxon>Hexapoda</taxon>
        <taxon>Insecta</taxon>
        <taxon>Pterygota</taxon>
        <taxon>Neoptera</taxon>
        <taxon>Endopterygota</taxon>
        <taxon>Hymenoptera</taxon>
        <taxon>Apocrita</taxon>
        <taxon>Aculeata</taxon>
        <taxon>Vespoidea</taxon>
        <taxon>Vespidae</taxon>
        <taxon>Vespinae</taxon>
        <taxon>Vespula</taxon>
    </lineage>
</organism>
<proteinExistence type="predicted"/>
<accession>A0A834K3S5</accession>
<evidence type="ECO:0000313" key="1">
    <source>
        <dbReference type="EMBL" id="KAF7397919.1"/>
    </source>
</evidence>
<gene>
    <name evidence="1" type="ORF">HZH68_009141</name>
</gene>
<sequence length="72" mass="7885">MPQSDFKSSIIENIERLVKCVRLEEQFALQLEEQEAIYGPSAIPLCLPADLPDLTHHTAGSTRSSLSSVSEG</sequence>